<dbReference type="KEGG" id="wna:KA717_34895"/>
<evidence type="ECO:0000256" key="6">
    <source>
        <dbReference type="ARBA" id="ARBA00022679"/>
    </source>
</evidence>
<dbReference type="GO" id="GO:0030288">
    <property type="term" value="C:outer membrane-bounded periplasmic space"/>
    <property type="evidence" value="ECO:0007669"/>
    <property type="project" value="TreeGrafter"/>
</dbReference>
<sequence>MTQPYSQQPLSQLVTQAIQRLARHSSKVAIKKGARVAKLLIKDTPQAKTRDYPLLGDRYIIGRSSRTCDILIENPIVSQTHCSLHRSSQNPNQFEIRDEDSTNGIYLGRKRLQSLVLKSGDVISLGPPELENVTEITFHNPAPVWLKSLRYGLYGTGLLTGLAALGIFWASSGIQVKPLPPGVVGPVVIYANDGKTPLNPVKQETHHELRQLKEFSPYLAKAVIASEDSRFYWHFGVDPYGVLRAILINSKGRMQQGASTLTQQLARSLFPEVGRENTAMRKLREMVVALKLEAVYSKDDILKAYLNRVYLGAGNYGFEDASQFYFDKSAKNLTISEAATLVAMLPAPNLYNPVQDYDTSVQFRDRVIKRMVSQGMISEQEGNRARRSRIEVSPKARQSLSKLIAPYFYSYVFSELQQLLGEEIAKEGNFIVESGLDIKTQKKAEQALKQNIATKGSQFHYSQGALVTLNSNNGEIVALVGGANYQKSQYNRVTQAKRQPGSTFKLFTYTAALEQGISASSIFSCKALFWQGQAFKGCERSQGEITMTHGLAQSENAVALRVAQRVGLDNIVNLAERLGIRSTLNASPGLVLGQSETTVLEMTGAYGAIANQGRWNKPHAIRRILDGGDCQNYDQPQTCRLIYEFNPDQDGQRQVIPQNIANTMAGMLRNAVTSGTGRSANTVAGAAGKTGTTNKGVDLWFIGFVPQMNRVTGIWLGNDDNTPTRSSSVQAASLWGTYMKSLLY</sequence>
<evidence type="ECO:0000256" key="13">
    <source>
        <dbReference type="ARBA" id="ARBA00049902"/>
    </source>
</evidence>
<evidence type="ECO:0000256" key="4">
    <source>
        <dbReference type="ARBA" id="ARBA00022670"/>
    </source>
</evidence>
<dbReference type="PROSITE" id="PS50006">
    <property type="entry name" value="FHA_DOMAIN"/>
    <property type="match status" value="1"/>
</dbReference>
<dbReference type="FunFam" id="1.10.3810.10:FF:000001">
    <property type="entry name" value="Penicillin-binding protein 1A"/>
    <property type="match status" value="1"/>
</dbReference>
<evidence type="ECO:0000256" key="12">
    <source>
        <dbReference type="ARBA" id="ARBA00034000"/>
    </source>
</evidence>
<dbReference type="InterPro" id="IPR012338">
    <property type="entry name" value="Beta-lactam/transpept-like"/>
</dbReference>
<protein>
    <submittedName>
        <fullName evidence="15">PBP1A family penicillin-binding protein</fullName>
    </submittedName>
</protein>
<dbReference type="InterPro" id="IPR001264">
    <property type="entry name" value="Glyco_trans_51"/>
</dbReference>
<accession>A0A977KVD4</accession>
<keyword evidence="8" id="KW-0133">Cell shape</keyword>
<dbReference type="InterPro" id="IPR008984">
    <property type="entry name" value="SMAD_FHA_dom_sf"/>
</dbReference>
<gene>
    <name evidence="15" type="ORF">KA717_34895</name>
</gene>
<keyword evidence="7" id="KW-0378">Hydrolase</keyword>
<dbReference type="Pfam" id="PF00498">
    <property type="entry name" value="FHA"/>
    <property type="match status" value="1"/>
</dbReference>
<keyword evidence="6" id="KW-0808">Transferase</keyword>
<dbReference type="SUPFAM" id="SSF56601">
    <property type="entry name" value="beta-lactamase/transpeptidase-like"/>
    <property type="match status" value="1"/>
</dbReference>
<evidence type="ECO:0000256" key="2">
    <source>
        <dbReference type="ARBA" id="ARBA00007739"/>
    </source>
</evidence>
<dbReference type="InterPro" id="IPR000253">
    <property type="entry name" value="FHA_dom"/>
</dbReference>
<comment type="catalytic activity">
    <reaction evidence="13">
        <text>[GlcNAc-(1-&gt;4)-Mur2Ac(oyl-L-Ala-gamma-D-Glu-L-Lys-D-Ala-D-Ala)](n)-di-trans,octa-cis-undecaprenyl diphosphate + beta-D-GlcNAc-(1-&gt;4)-Mur2Ac(oyl-L-Ala-gamma-D-Glu-L-Lys-D-Ala-D-Ala)-di-trans,octa-cis-undecaprenyl diphosphate = [GlcNAc-(1-&gt;4)-Mur2Ac(oyl-L-Ala-gamma-D-Glu-L-Lys-D-Ala-D-Ala)](n+1)-di-trans,octa-cis-undecaprenyl diphosphate + di-trans,octa-cis-undecaprenyl diphosphate + H(+)</text>
        <dbReference type="Rhea" id="RHEA:23708"/>
        <dbReference type="Rhea" id="RHEA-COMP:9602"/>
        <dbReference type="Rhea" id="RHEA-COMP:9603"/>
        <dbReference type="ChEBI" id="CHEBI:15378"/>
        <dbReference type="ChEBI" id="CHEBI:58405"/>
        <dbReference type="ChEBI" id="CHEBI:60033"/>
        <dbReference type="ChEBI" id="CHEBI:78435"/>
        <dbReference type="EC" id="2.4.99.28"/>
    </reaction>
</comment>
<evidence type="ECO:0000256" key="11">
    <source>
        <dbReference type="ARBA" id="ARBA00023316"/>
    </source>
</evidence>
<dbReference type="SUPFAM" id="SSF49879">
    <property type="entry name" value="SMAD/FHA domain"/>
    <property type="match status" value="1"/>
</dbReference>
<name>A0A977KVD4_9CYAN</name>
<dbReference type="AlphaFoldDB" id="A0A977KVD4"/>
<dbReference type="CDD" id="cd00060">
    <property type="entry name" value="FHA"/>
    <property type="match status" value="1"/>
</dbReference>
<reference evidence="15" key="1">
    <citation type="submission" date="2021-04" db="EMBL/GenBank/DDBJ databases">
        <title>Genome sequence of Woronichinia naegeliana from Washington state freshwater lake bloom.</title>
        <authorList>
            <person name="Dreher T.W."/>
        </authorList>
    </citation>
    <scope>NUCLEOTIDE SEQUENCE</scope>
    <source>
        <strain evidence="15">WA131</strain>
    </source>
</reference>
<dbReference type="EMBL" id="CP073041">
    <property type="protein sequence ID" value="UXE60646.1"/>
    <property type="molecule type" value="Genomic_DNA"/>
</dbReference>
<dbReference type="GO" id="GO:0008955">
    <property type="term" value="F:peptidoglycan glycosyltransferase activity"/>
    <property type="evidence" value="ECO:0007669"/>
    <property type="project" value="UniProtKB-EC"/>
</dbReference>
<evidence type="ECO:0000256" key="9">
    <source>
        <dbReference type="ARBA" id="ARBA00022984"/>
    </source>
</evidence>
<dbReference type="PANTHER" id="PTHR32282">
    <property type="entry name" value="BINDING PROTEIN TRANSPEPTIDASE, PUTATIVE-RELATED"/>
    <property type="match status" value="1"/>
</dbReference>
<dbReference type="GO" id="GO:0008360">
    <property type="term" value="P:regulation of cell shape"/>
    <property type="evidence" value="ECO:0007669"/>
    <property type="project" value="UniProtKB-KW"/>
</dbReference>
<evidence type="ECO:0000256" key="5">
    <source>
        <dbReference type="ARBA" id="ARBA00022676"/>
    </source>
</evidence>
<dbReference type="Gene3D" id="3.40.710.10">
    <property type="entry name" value="DD-peptidase/beta-lactamase superfamily"/>
    <property type="match status" value="1"/>
</dbReference>
<keyword evidence="3" id="KW-0121">Carboxypeptidase</keyword>
<evidence type="ECO:0000259" key="14">
    <source>
        <dbReference type="PROSITE" id="PS50006"/>
    </source>
</evidence>
<keyword evidence="9" id="KW-0573">Peptidoglycan synthesis</keyword>
<dbReference type="Pfam" id="PF00905">
    <property type="entry name" value="Transpeptidase"/>
    <property type="match status" value="1"/>
</dbReference>
<evidence type="ECO:0000256" key="1">
    <source>
        <dbReference type="ARBA" id="ARBA00007090"/>
    </source>
</evidence>
<organism evidence="15">
    <name type="scientific">Woronichinia naegeliana WA131</name>
    <dbReference type="NCBI Taxonomy" id="2824559"/>
    <lineage>
        <taxon>Bacteria</taxon>
        <taxon>Bacillati</taxon>
        <taxon>Cyanobacteriota</taxon>
        <taxon>Cyanophyceae</taxon>
        <taxon>Synechococcales</taxon>
        <taxon>Coelosphaeriaceae</taxon>
        <taxon>Woronichinia</taxon>
    </lineage>
</organism>
<evidence type="ECO:0000256" key="10">
    <source>
        <dbReference type="ARBA" id="ARBA00023268"/>
    </source>
</evidence>
<keyword evidence="5" id="KW-0328">Glycosyltransferase</keyword>
<keyword evidence="10" id="KW-0511">Multifunctional enzyme</keyword>
<dbReference type="Pfam" id="PF00912">
    <property type="entry name" value="Transgly"/>
    <property type="match status" value="1"/>
</dbReference>
<dbReference type="GO" id="GO:0071555">
    <property type="term" value="P:cell wall organization"/>
    <property type="evidence" value="ECO:0007669"/>
    <property type="project" value="UniProtKB-KW"/>
</dbReference>
<keyword evidence="11" id="KW-0961">Cell wall biogenesis/degradation</keyword>
<dbReference type="NCBIfam" id="TIGR02074">
    <property type="entry name" value="PBP_1a_fam"/>
    <property type="match status" value="1"/>
</dbReference>
<dbReference type="InterPro" id="IPR036950">
    <property type="entry name" value="PBP_transglycosylase"/>
</dbReference>
<feature type="domain" description="FHA" evidence="14">
    <location>
        <begin position="59"/>
        <end position="112"/>
    </location>
</feature>
<evidence type="ECO:0000256" key="7">
    <source>
        <dbReference type="ARBA" id="ARBA00022801"/>
    </source>
</evidence>
<dbReference type="Gene3D" id="2.60.200.20">
    <property type="match status" value="1"/>
</dbReference>
<keyword evidence="4" id="KW-0645">Protease</keyword>
<dbReference type="InterPro" id="IPR001460">
    <property type="entry name" value="PCN-bd_Tpept"/>
</dbReference>
<comment type="similarity">
    <text evidence="1">In the C-terminal section; belongs to the transpeptidase family.</text>
</comment>
<proteinExistence type="inferred from homology"/>
<dbReference type="GO" id="GO:0009252">
    <property type="term" value="P:peptidoglycan biosynthetic process"/>
    <property type="evidence" value="ECO:0007669"/>
    <property type="project" value="UniProtKB-KW"/>
</dbReference>
<dbReference type="PANTHER" id="PTHR32282:SF31">
    <property type="entry name" value="PEPTIDOGLYCAN GLYCOSYLTRANSFERASE"/>
    <property type="match status" value="1"/>
</dbReference>
<dbReference type="GO" id="GO:0009002">
    <property type="term" value="F:serine-type D-Ala-D-Ala carboxypeptidase activity"/>
    <property type="evidence" value="ECO:0007669"/>
    <property type="project" value="UniProtKB-EC"/>
</dbReference>
<evidence type="ECO:0000256" key="8">
    <source>
        <dbReference type="ARBA" id="ARBA00022960"/>
    </source>
</evidence>
<comment type="similarity">
    <text evidence="2">In the N-terminal section; belongs to the glycosyltransferase 51 family.</text>
</comment>
<evidence type="ECO:0000256" key="3">
    <source>
        <dbReference type="ARBA" id="ARBA00022645"/>
    </source>
</evidence>
<dbReference type="InterPro" id="IPR023346">
    <property type="entry name" value="Lysozyme-like_dom_sf"/>
</dbReference>
<dbReference type="GO" id="GO:0008658">
    <property type="term" value="F:penicillin binding"/>
    <property type="evidence" value="ECO:0007669"/>
    <property type="project" value="InterPro"/>
</dbReference>
<dbReference type="GO" id="GO:0006508">
    <property type="term" value="P:proteolysis"/>
    <property type="evidence" value="ECO:0007669"/>
    <property type="project" value="UniProtKB-KW"/>
</dbReference>
<dbReference type="Proteomes" id="UP001065613">
    <property type="component" value="Chromosome"/>
</dbReference>
<comment type="catalytic activity">
    <reaction evidence="12">
        <text>Preferential cleavage: (Ac)2-L-Lys-D-Ala-|-D-Ala. Also transpeptidation of peptidyl-alanyl moieties that are N-acyl substituents of D-alanine.</text>
        <dbReference type="EC" id="3.4.16.4"/>
    </reaction>
</comment>
<dbReference type="Gene3D" id="1.10.3810.10">
    <property type="entry name" value="Biosynthetic peptidoglycan transglycosylase-like"/>
    <property type="match status" value="1"/>
</dbReference>
<evidence type="ECO:0000313" key="15">
    <source>
        <dbReference type="EMBL" id="UXE60646.1"/>
    </source>
</evidence>
<dbReference type="SUPFAM" id="SSF53955">
    <property type="entry name" value="Lysozyme-like"/>
    <property type="match status" value="1"/>
</dbReference>
<dbReference type="SMART" id="SM00240">
    <property type="entry name" value="FHA"/>
    <property type="match status" value="1"/>
</dbReference>
<dbReference type="InterPro" id="IPR050396">
    <property type="entry name" value="Glycosyltr_51/Transpeptidase"/>
</dbReference>